<comment type="caution">
    <text evidence="2">The sequence shown here is derived from an EMBL/GenBank/DDBJ whole genome shotgun (WGS) entry which is preliminary data.</text>
</comment>
<dbReference type="InterPro" id="IPR023393">
    <property type="entry name" value="START-like_dom_sf"/>
</dbReference>
<dbReference type="RefSeq" id="WP_370563027.1">
    <property type="nucleotide sequence ID" value="NZ_JBFWIB010000002.1"/>
</dbReference>
<name>A0ABV4HLM3_9GAMM</name>
<proteinExistence type="predicted"/>
<dbReference type="CDD" id="cd07814">
    <property type="entry name" value="SRPBCC_CalC_Aha1-like"/>
    <property type="match status" value="1"/>
</dbReference>
<feature type="region of interest" description="Disordered" evidence="1">
    <location>
        <begin position="1"/>
        <end position="22"/>
    </location>
</feature>
<keyword evidence="3" id="KW-1185">Reference proteome</keyword>
<dbReference type="EMBL" id="JBFWIC010000003">
    <property type="protein sequence ID" value="MEZ0473619.1"/>
    <property type="molecule type" value="Genomic_DNA"/>
</dbReference>
<protein>
    <submittedName>
        <fullName evidence="2">SRPBCC domain-containing protein</fullName>
    </submittedName>
</protein>
<evidence type="ECO:0000313" key="3">
    <source>
        <dbReference type="Proteomes" id="UP001566331"/>
    </source>
</evidence>
<dbReference type="InterPro" id="IPR019587">
    <property type="entry name" value="Polyketide_cyclase/dehydratase"/>
</dbReference>
<gene>
    <name evidence="2" type="ORF">AB6713_03175</name>
</gene>
<evidence type="ECO:0000256" key="1">
    <source>
        <dbReference type="SAM" id="MobiDB-lite"/>
    </source>
</evidence>
<dbReference type="Pfam" id="PF10604">
    <property type="entry name" value="Polyketide_cyc2"/>
    <property type="match status" value="1"/>
</dbReference>
<sequence>MSRRDPHVPVIDRAPEPTGTNRNHRMVTLYHQIWIDAPATAVYDALATAKGLGRWWAPHTSTGTGDGLVLAHSPGPAHGDVRMKVLECVPARRVAWEIVSRHPARSPASAWAGTRIAFDLDERPSPGQWLGLDDEGKAMTVLDFRHAGWDPDSEFIGFCNTAWGVTLDMLRKHCEPSR</sequence>
<organism evidence="2 3">
    <name type="scientific">Luteimonas salinilitoris</name>
    <dbReference type="NCBI Taxonomy" id="3237697"/>
    <lineage>
        <taxon>Bacteria</taxon>
        <taxon>Pseudomonadati</taxon>
        <taxon>Pseudomonadota</taxon>
        <taxon>Gammaproteobacteria</taxon>
        <taxon>Lysobacterales</taxon>
        <taxon>Lysobacteraceae</taxon>
        <taxon>Luteimonas</taxon>
    </lineage>
</organism>
<accession>A0ABV4HLM3</accession>
<dbReference type="SUPFAM" id="SSF55961">
    <property type="entry name" value="Bet v1-like"/>
    <property type="match status" value="1"/>
</dbReference>
<reference evidence="2 3" key="1">
    <citation type="submission" date="2024-07" db="EMBL/GenBank/DDBJ databases">
        <title>Luteimonas salilacus sp. nov., isolated from the shore soil of Salt Lake in Tibet of China.</title>
        <authorList>
            <person name="Zhang X."/>
            <person name="Li A."/>
        </authorList>
    </citation>
    <scope>NUCLEOTIDE SEQUENCE [LARGE SCALE GENOMIC DNA]</scope>
    <source>
        <strain evidence="2 3">B3-2-R+30</strain>
    </source>
</reference>
<dbReference type="Proteomes" id="UP001566331">
    <property type="component" value="Unassembled WGS sequence"/>
</dbReference>
<dbReference type="Gene3D" id="3.30.530.20">
    <property type="match status" value="1"/>
</dbReference>
<evidence type="ECO:0000313" key="2">
    <source>
        <dbReference type="EMBL" id="MEZ0473619.1"/>
    </source>
</evidence>